<dbReference type="Pfam" id="PF01822">
    <property type="entry name" value="WSC"/>
    <property type="match status" value="2"/>
</dbReference>
<dbReference type="InterPro" id="IPR051836">
    <property type="entry name" value="Kremen_rcpt"/>
</dbReference>
<reference evidence="9" key="2">
    <citation type="submission" date="2023-05" db="EMBL/GenBank/DDBJ databases">
        <authorList>
            <consortium name="Lawrence Berkeley National Laboratory"/>
            <person name="Steindorff A."/>
            <person name="Hensen N."/>
            <person name="Bonometti L."/>
            <person name="Westerberg I."/>
            <person name="Brannstrom I.O."/>
            <person name="Guillou S."/>
            <person name="Cros-Aarteil S."/>
            <person name="Calhoun S."/>
            <person name="Haridas S."/>
            <person name="Kuo A."/>
            <person name="Mondo S."/>
            <person name="Pangilinan J."/>
            <person name="Riley R."/>
            <person name="Labutti K."/>
            <person name="Andreopoulos B."/>
            <person name="Lipzen A."/>
            <person name="Chen C."/>
            <person name="Yanf M."/>
            <person name="Daum C."/>
            <person name="Ng V."/>
            <person name="Clum A."/>
            <person name="Ohm R."/>
            <person name="Martin F."/>
            <person name="Silar P."/>
            <person name="Natvig D."/>
            <person name="Lalanne C."/>
            <person name="Gautier V."/>
            <person name="Ament-Velasquez S.L."/>
            <person name="Kruys A."/>
            <person name="Hutchinson M.I."/>
            <person name="Powell A.J."/>
            <person name="Barry K."/>
            <person name="Miller A.N."/>
            <person name="Grigoriev I.V."/>
            <person name="Debuchy R."/>
            <person name="Gladieux P."/>
            <person name="Thoren M.H."/>
            <person name="Johannesson H."/>
        </authorList>
    </citation>
    <scope>NUCLEOTIDE SEQUENCE</scope>
    <source>
        <strain evidence="9">PSN309</strain>
    </source>
</reference>
<protein>
    <submittedName>
        <fullName evidence="9">WSC domain-containing protein</fullName>
    </submittedName>
</protein>
<feature type="chain" id="PRO_5042999070" evidence="7">
    <location>
        <begin position="19"/>
        <end position="348"/>
    </location>
</feature>
<keyword evidence="3 7" id="KW-0732">Signal</keyword>
<feature type="domain" description="WSC" evidence="8">
    <location>
        <begin position="252"/>
        <end position="347"/>
    </location>
</feature>
<dbReference type="GO" id="GO:0005886">
    <property type="term" value="C:plasma membrane"/>
    <property type="evidence" value="ECO:0007669"/>
    <property type="project" value="TreeGrafter"/>
</dbReference>
<accession>A0AAN6WM52</accession>
<organism evidence="9 10">
    <name type="scientific">Podospora australis</name>
    <dbReference type="NCBI Taxonomy" id="1536484"/>
    <lineage>
        <taxon>Eukaryota</taxon>
        <taxon>Fungi</taxon>
        <taxon>Dikarya</taxon>
        <taxon>Ascomycota</taxon>
        <taxon>Pezizomycotina</taxon>
        <taxon>Sordariomycetes</taxon>
        <taxon>Sordariomycetidae</taxon>
        <taxon>Sordariales</taxon>
        <taxon>Podosporaceae</taxon>
        <taxon>Podospora</taxon>
    </lineage>
</organism>
<gene>
    <name evidence="9" type="ORF">QBC35DRAFT_506071</name>
</gene>
<feature type="domain" description="WSC" evidence="8">
    <location>
        <begin position="154"/>
        <end position="241"/>
    </location>
</feature>
<keyword evidence="5" id="KW-0472">Membrane</keyword>
<dbReference type="InterPro" id="IPR002889">
    <property type="entry name" value="WSC_carb-bd"/>
</dbReference>
<evidence type="ECO:0000256" key="7">
    <source>
        <dbReference type="SAM" id="SignalP"/>
    </source>
</evidence>
<sequence>MLVPTLITLTGMAALASASPTPDSKTLLNRQGTFIRYAGCFGSDFNWPINPSKYNLTIAYTGPANGLATCSAACPNSSHFILWDQNCFCAPLITIDKTRNYIPQLDQWEATEGDCWRTCANEPGISCGGSLRASFYQRTDPPSLANPGVAPVTGWHYMGCYSSYFRALPTVFRADDMTPTKCSQLCPLSNYFGVEYGRECWCGPALGTTYKTFNRLCGMVCKGDGKYLCGGNRHFTLYEKDGARRVDAPVGGYDFLGCYTDLVNNTRTLARVTRSDSMTLEVCEATAASQGAKFFGVEYGRECWTGNGLAAGSGSADDYPEICIQPCAGNPGQVCGGSKRLSLYVART</sequence>
<evidence type="ECO:0000256" key="5">
    <source>
        <dbReference type="ARBA" id="ARBA00023136"/>
    </source>
</evidence>
<proteinExistence type="predicted"/>
<dbReference type="PROSITE" id="PS51212">
    <property type="entry name" value="WSC"/>
    <property type="match status" value="3"/>
</dbReference>
<dbReference type="AlphaFoldDB" id="A0AAN6WM52"/>
<dbReference type="Proteomes" id="UP001302126">
    <property type="component" value="Unassembled WGS sequence"/>
</dbReference>
<dbReference type="PANTHER" id="PTHR24269">
    <property type="entry name" value="KREMEN PROTEIN"/>
    <property type="match status" value="1"/>
</dbReference>
<dbReference type="EMBL" id="MU864492">
    <property type="protein sequence ID" value="KAK4184361.1"/>
    <property type="molecule type" value="Genomic_DNA"/>
</dbReference>
<keyword evidence="10" id="KW-1185">Reference proteome</keyword>
<keyword evidence="4" id="KW-1133">Transmembrane helix</keyword>
<keyword evidence="6" id="KW-0325">Glycoprotein</keyword>
<keyword evidence="2" id="KW-0812">Transmembrane</keyword>
<reference evidence="9" key="1">
    <citation type="journal article" date="2023" name="Mol. Phylogenet. Evol.">
        <title>Genome-scale phylogeny and comparative genomics of the fungal order Sordariales.</title>
        <authorList>
            <person name="Hensen N."/>
            <person name="Bonometti L."/>
            <person name="Westerberg I."/>
            <person name="Brannstrom I.O."/>
            <person name="Guillou S."/>
            <person name="Cros-Aarteil S."/>
            <person name="Calhoun S."/>
            <person name="Haridas S."/>
            <person name="Kuo A."/>
            <person name="Mondo S."/>
            <person name="Pangilinan J."/>
            <person name="Riley R."/>
            <person name="LaButti K."/>
            <person name="Andreopoulos B."/>
            <person name="Lipzen A."/>
            <person name="Chen C."/>
            <person name="Yan M."/>
            <person name="Daum C."/>
            <person name="Ng V."/>
            <person name="Clum A."/>
            <person name="Steindorff A."/>
            <person name="Ohm R.A."/>
            <person name="Martin F."/>
            <person name="Silar P."/>
            <person name="Natvig D.O."/>
            <person name="Lalanne C."/>
            <person name="Gautier V."/>
            <person name="Ament-Velasquez S.L."/>
            <person name="Kruys A."/>
            <person name="Hutchinson M.I."/>
            <person name="Powell A.J."/>
            <person name="Barry K."/>
            <person name="Miller A.N."/>
            <person name="Grigoriev I.V."/>
            <person name="Debuchy R."/>
            <person name="Gladieux P."/>
            <person name="Hiltunen Thoren M."/>
            <person name="Johannesson H."/>
        </authorList>
    </citation>
    <scope>NUCLEOTIDE SEQUENCE</scope>
    <source>
        <strain evidence="9">PSN309</strain>
    </source>
</reference>
<evidence type="ECO:0000313" key="9">
    <source>
        <dbReference type="EMBL" id="KAK4184361.1"/>
    </source>
</evidence>
<evidence type="ECO:0000259" key="8">
    <source>
        <dbReference type="PROSITE" id="PS51212"/>
    </source>
</evidence>
<evidence type="ECO:0000256" key="6">
    <source>
        <dbReference type="ARBA" id="ARBA00023180"/>
    </source>
</evidence>
<dbReference type="PANTHER" id="PTHR24269:SF16">
    <property type="entry name" value="PROTEIN SLG1"/>
    <property type="match status" value="1"/>
</dbReference>
<evidence type="ECO:0000256" key="1">
    <source>
        <dbReference type="ARBA" id="ARBA00004167"/>
    </source>
</evidence>
<comment type="caution">
    <text evidence="9">The sequence shown here is derived from an EMBL/GenBank/DDBJ whole genome shotgun (WGS) entry which is preliminary data.</text>
</comment>
<feature type="signal peptide" evidence="7">
    <location>
        <begin position="1"/>
        <end position="18"/>
    </location>
</feature>
<name>A0AAN6WM52_9PEZI</name>
<feature type="domain" description="WSC" evidence="8">
    <location>
        <begin position="34"/>
        <end position="139"/>
    </location>
</feature>
<evidence type="ECO:0000256" key="3">
    <source>
        <dbReference type="ARBA" id="ARBA00022729"/>
    </source>
</evidence>
<dbReference type="SMART" id="SM00321">
    <property type="entry name" value="WSC"/>
    <property type="match status" value="2"/>
</dbReference>
<comment type="subcellular location">
    <subcellularLocation>
        <location evidence="1">Membrane</location>
        <topology evidence="1">Single-pass membrane protein</topology>
    </subcellularLocation>
</comment>
<evidence type="ECO:0000313" key="10">
    <source>
        <dbReference type="Proteomes" id="UP001302126"/>
    </source>
</evidence>
<evidence type="ECO:0000256" key="4">
    <source>
        <dbReference type="ARBA" id="ARBA00022989"/>
    </source>
</evidence>
<evidence type="ECO:0000256" key="2">
    <source>
        <dbReference type="ARBA" id="ARBA00022692"/>
    </source>
</evidence>